<gene>
    <name evidence="1" type="ORF">AU467_25375</name>
</gene>
<dbReference type="EMBL" id="LPWA01000115">
    <property type="protein sequence ID" value="KUM25649.1"/>
    <property type="molecule type" value="Genomic_DNA"/>
</dbReference>
<protein>
    <submittedName>
        <fullName evidence="1">Uncharacterized protein</fullName>
    </submittedName>
</protein>
<organism evidence="1 2">
    <name type="scientific">Rhizobium loti</name>
    <name type="common">Mesorhizobium loti</name>
    <dbReference type="NCBI Taxonomy" id="381"/>
    <lineage>
        <taxon>Bacteria</taxon>
        <taxon>Pseudomonadati</taxon>
        <taxon>Pseudomonadota</taxon>
        <taxon>Alphaproteobacteria</taxon>
        <taxon>Hyphomicrobiales</taxon>
        <taxon>Phyllobacteriaceae</taxon>
        <taxon>Mesorhizobium</taxon>
    </lineage>
</organism>
<sequence>MRTLAVGKVELRLVQKGDQFYGLVNGKIEVKGDEPDEVWRLLMDGRGPANPRYFGFDGAKNHFLHYYPNGFHSEGFSERGYKERASSNLKLAVPVEAAAGGTGFAELVLAAFRATDLLHPVEKSRTQEVLRGPNADAFIQAAARFTLDDNPRQALRNMERALYKHDAAKWTIATYLPFMWRPDRHMFLKPEATKDFAERTKQAFKEIYEPALELSVYASLLNLVKKTRVEIADLQPRDNIDIQSFIWVVSGAYDGEKPRP</sequence>
<evidence type="ECO:0000313" key="1">
    <source>
        <dbReference type="EMBL" id="KUM25649.1"/>
    </source>
</evidence>
<proteinExistence type="predicted"/>
<dbReference type="Proteomes" id="UP000053176">
    <property type="component" value="Unassembled WGS sequence"/>
</dbReference>
<comment type="caution">
    <text evidence="1">The sequence shown here is derived from an EMBL/GenBank/DDBJ whole genome shotgun (WGS) entry which is preliminary data.</text>
</comment>
<evidence type="ECO:0000313" key="2">
    <source>
        <dbReference type="Proteomes" id="UP000053176"/>
    </source>
</evidence>
<name>A0A101KRV0_RHILI</name>
<dbReference type="AlphaFoldDB" id="A0A101KRV0"/>
<reference evidence="1 2" key="1">
    <citation type="submission" date="2015-12" db="EMBL/GenBank/DDBJ databases">
        <title>Draft genome sequence of Mesorhizobium sp. UFLA 01-765, a multitolerant efficient symbiont and plant-growth promoting strain isolated from Zn-mining soil using Leucaena leucocephala as a trap plant.</title>
        <authorList>
            <person name="Rangel W.M."/>
            <person name="Thijs S."/>
            <person name="Longatti S.M."/>
            <person name="Moreira F.M."/>
            <person name="Weyens N."/>
            <person name="Vangronsveld J."/>
            <person name="Van Hamme J.D."/>
            <person name="Bottos E.M."/>
            <person name="Rineau F."/>
        </authorList>
    </citation>
    <scope>NUCLEOTIDE SEQUENCE [LARGE SCALE GENOMIC DNA]</scope>
    <source>
        <strain evidence="1 2">UFLA 01-765</strain>
    </source>
</reference>
<accession>A0A101KRV0</accession>